<reference evidence="1" key="1">
    <citation type="submission" date="2015-12" db="EMBL/GenBank/DDBJ databases">
        <title>Update maize B73 reference genome by single molecule sequencing technologies.</title>
        <authorList>
            <consortium name="Maize Genome Sequencing Project"/>
            <person name="Ware D."/>
        </authorList>
    </citation>
    <scope>NUCLEOTIDE SEQUENCE [LARGE SCALE GENOMIC DNA]</scope>
    <source>
        <tissue evidence="1">Seedling</tissue>
    </source>
</reference>
<name>A0A1D6EBU4_MAIZE</name>
<evidence type="ECO:0000313" key="1">
    <source>
        <dbReference type="EMBL" id="ONM17799.1"/>
    </source>
</evidence>
<protein>
    <submittedName>
        <fullName evidence="1">Uncharacterized protein</fullName>
    </submittedName>
</protein>
<accession>A0A1D6EBU4</accession>
<organism evidence="1">
    <name type="scientific">Zea mays</name>
    <name type="common">Maize</name>
    <dbReference type="NCBI Taxonomy" id="4577"/>
    <lineage>
        <taxon>Eukaryota</taxon>
        <taxon>Viridiplantae</taxon>
        <taxon>Streptophyta</taxon>
        <taxon>Embryophyta</taxon>
        <taxon>Tracheophyta</taxon>
        <taxon>Spermatophyta</taxon>
        <taxon>Magnoliopsida</taxon>
        <taxon>Liliopsida</taxon>
        <taxon>Poales</taxon>
        <taxon>Poaceae</taxon>
        <taxon>PACMAD clade</taxon>
        <taxon>Panicoideae</taxon>
        <taxon>Andropogonodae</taxon>
        <taxon>Andropogoneae</taxon>
        <taxon>Tripsacinae</taxon>
        <taxon>Zea</taxon>
    </lineage>
</organism>
<dbReference type="InParanoid" id="A0A1D6EBU4"/>
<sequence>MRFLSPFPRRKQQLL</sequence>
<gene>
    <name evidence="1" type="ORF">ZEAMMB73_Zm00001d003835</name>
</gene>
<dbReference type="EMBL" id="CM007648">
    <property type="protein sequence ID" value="ONM17799.1"/>
    <property type="molecule type" value="Genomic_DNA"/>
</dbReference>
<proteinExistence type="predicted"/>